<dbReference type="InterPro" id="IPR000121">
    <property type="entry name" value="PEP_util_C"/>
</dbReference>
<feature type="binding site" evidence="13">
    <location>
        <position position="744"/>
    </location>
    <ligand>
        <name>substrate</name>
    </ligand>
</feature>
<dbReference type="PANTHER" id="PTHR22931">
    <property type="entry name" value="PHOSPHOENOLPYRUVATE DIKINASE-RELATED"/>
    <property type="match status" value="1"/>
</dbReference>
<evidence type="ECO:0000256" key="8">
    <source>
        <dbReference type="ARBA" id="ARBA00022777"/>
    </source>
</evidence>
<feature type="binding site" evidence="13">
    <location>
        <position position="766"/>
    </location>
    <ligand>
        <name>substrate</name>
    </ligand>
</feature>
<sequence>MEKYVYSFKEGNKDMRDLLGGKGANLAEMTNLGLPVPNGFTITTQACNRFYEENEELWQDLKEEIRKGIENVEKITNKGFSDKENPLLFSVRSGAKISMPGMMDTILNLGLNDVTVEGLSKKTNNERFAYDSYRRFIQMFSDVAMGIPKAEFDKILNKQKEKRNIESDIDLNTDDLKEIVKEYKAIYKKYIGEEFPQDPKVQLFNAVRAVFMSWNTPRAKTYRKLNEISDTLGTAVNVQEMVFGNMGMNSGTGVAFTRNPATGENVLFGEFLIDAQGEDVVAGVRTPEPIARLENELPSVYKEFKETVEKLEKHYKDMQDIEFTVENGKLFMLQCRNGKRTTKAAINIAVDQVNEGLITKEEAILRIEPKSIDQILHPTFEEKDVKSKEEITKGLPASPGAASGVVVFSPDKVIEYHKNNLKTILVREETSPEDIDGMVYAEGILTARGGMTSHAAVVARGMGKCCVAGCSELRVDEEDKVIRYHGGEIKEGDMISIDGSTGYVYLGEIKKVTPELSGNFAKFMEWADEFRTLEVKANADNPRDAKQALDFGAQGVGLCRTEHMFFDDKRIFQVRKMILSKTLEEREKALEKLLPYQRGDFEGIFKVMEEKGVVIRLLDPPLHEFLPKTKEDIESLAKDMGITTQVIEDRIEDMKEFNPMLGHRGCRLCVTWPEIYKMQVRAIMEAAINVSEEIKKDIKPMIMVPLIGELKELEFVKGHLVEEINKVFDEKNKKLAYEIGTMVEVPRAALLADEIAKEAEFFSFGTNDMTQMTWGYSRDDYGKFVNAYIDNGIYERSPFDSLDTEGVGKLLDMATKLGRQTRPDIHVGICGEHGGDPRSIEFCDAIGLDYVSCSPYRVPIARLAAAQAAIKRKSK</sequence>
<dbReference type="GO" id="GO:0050242">
    <property type="term" value="F:pyruvate, phosphate dikinase activity"/>
    <property type="evidence" value="ECO:0007669"/>
    <property type="project" value="UniProtKB-UniRule"/>
</dbReference>
<evidence type="ECO:0000256" key="2">
    <source>
        <dbReference type="ARBA" id="ARBA00007837"/>
    </source>
</evidence>
<dbReference type="Gene3D" id="1.20.80.30">
    <property type="match status" value="1"/>
</dbReference>
<dbReference type="Pfam" id="PF00391">
    <property type="entry name" value="PEP-utilizers"/>
    <property type="match status" value="1"/>
</dbReference>
<dbReference type="EMBL" id="CP096649">
    <property type="protein sequence ID" value="UQK59724.1"/>
    <property type="molecule type" value="Genomic_DNA"/>
</dbReference>
<dbReference type="Pfam" id="PF02896">
    <property type="entry name" value="PEP-utilizers_C"/>
    <property type="match status" value="1"/>
</dbReference>
<organism evidence="18 19">
    <name type="scientific">Fenollaria massiliensis</name>
    <dbReference type="NCBI Taxonomy" id="938288"/>
    <lineage>
        <taxon>Bacteria</taxon>
        <taxon>Bacillati</taxon>
        <taxon>Bacillota</taxon>
        <taxon>Clostridia</taxon>
        <taxon>Eubacteriales</taxon>
        <taxon>Fenollaria</taxon>
    </lineage>
</organism>
<dbReference type="Gene3D" id="3.30.1490.20">
    <property type="entry name" value="ATP-grasp fold, A domain"/>
    <property type="match status" value="1"/>
</dbReference>
<dbReference type="SUPFAM" id="SSF52009">
    <property type="entry name" value="Phosphohistidine domain"/>
    <property type="match status" value="1"/>
</dbReference>
<dbReference type="NCBIfam" id="NF004531">
    <property type="entry name" value="PRK05878.1"/>
    <property type="match status" value="1"/>
</dbReference>
<dbReference type="PROSITE" id="PS00370">
    <property type="entry name" value="PEP_ENZYMES_PHOS_SITE"/>
    <property type="match status" value="1"/>
</dbReference>
<comment type="catalytic activity">
    <reaction evidence="11">
        <text>pyruvate + phosphate + ATP = phosphoenolpyruvate + AMP + diphosphate + H(+)</text>
        <dbReference type="Rhea" id="RHEA:10756"/>
        <dbReference type="ChEBI" id="CHEBI:15361"/>
        <dbReference type="ChEBI" id="CHEBI:15378"/>
        <dbReference type="ChEBI" id="CHEBI:30616"/>
        <dbReference type="ChEBI" id="CHEBI:33019"/>
        <dbReference type="ChEBI" id="CHEBI:43474"/>
        <dbReference type="ChEBI" id="CHEBI:58702"/>
        <dbReference type="ChEBI" id="CHEBI:456215"/>
        <dbReference type="EC" id="2.7.9.1"/>
    </reaction>
</comment>
<dbReference type="PIRSF" id="PIRSF000853">
    <property type="entry name" value="PPDK"/>
    <property type="match status" value="1"/>
</dbReference>
<dbReference type="InterPro" id="IPR002192">
    <property type="entry name" value="PPDK_AMP/ATP-bd"/>
</dbReference>
<dbReference type="SUPFAM" id="SSF56059">
    <property type="entry name" value="Glutathione synthetase ATP-binding domain-like"/>
    <property type="match status" value="1"/>
</dbReference>
<evidence type="ECO:0000259" key="16">
    <source>
        <dbReference type="Pfam" id="PF01326"/>
    </source>
</evidence>
<dbReference type="InterPro" id="IPR036637">
    <property type="entry name" value="Phosphohistidine_dom_sf"/>
</dbReference>
<evidence type="ECO:0000256" key="4">
    <source>
        <dbReference type="ARBA" id="ARBA00020138"/>
    </source>
</evidence>
<keyword evidence="18" id="KW-0670">Pyruvate</keyword>
<evidence type="ECO:0000256" key="6">
    <source>
        <dbReference type="ARBA" id="ARBA00022723"/>
    </source>
</evidence>
<evidence type="ECO:0000313" key="19">
    <source>
        <dbReference type="Proteomes" id="UP000831151"/>
    </source>
</evidence>
<evidence type="ECO:0000259" key="15">
    <source>
        <dbReference type="Pfam" id="PF00391"/>
    </source>
</evidence>
<proteinExistence type="inferred from homology"/>
<feature type="binding site" evidence="13">
    <location>
        <position position="767"/>
    </location>
    <ligand>
        <name>substrate</name>
    </ligand>
</feature>
<feature type="domain" description="PEP-utilising enzyme mobile" evidence="15">
    <location>
        <begin position="423"/>
        <end position="502"/>
    </location>
</feature>
<dbReference type="GO" id="GO:0016301">
    <property type="term" value="F:kinase activity"/>
    <property type="evidence" value="ECO:0007669"/>
    <property type="project" value="UniProtKB-UniRule"/>
</dbReference>
<keyword evidence="8" id="KW-0418">Kinase</keyword>
<dbReference type="Gene3D" id="3.20.20.60">
    <property type="entry name" value="Phosphoenolpyruvate-binding domains"/>
    <property type="match status" value="1"/>
</dbReference>
<gene>
    <name evidence="18" type="primary">ppdK</name>
    <name evidence="18" type="ORF">M1R53_03520</name>
</gene>
<feature type="binding site" evidence="14">
    <location>
        <position position="744"/>
    </location>
    <ligand>
        <name>Mg(2+)</name>
        <dbReference type="ChEBI" id="CHEBI:18420"/>
    </ligand>
</feature>
<evidence type="ECO:0000256" key="1">
    <source>
        <dbReference type="ARBA" id="ARBA00001946"/>
    </source>
</evidence>
<keyword evidence="6 14" id="KW-0479">Metal-binding</keyword>
<dbReference type="NCBIfam" id="TIGR01828">
    <property type="entry name" value="pyru_phos_dikin"/>
    <property type="match status" value="1"/>
</dbReference>
<evidence type="ECO:0000256" key="10">
    <source>
        <dbReference type="ARBA" id="ARBA00022842"/>
    </source>
</evidence>
<evidence type="ECO:0000259" key="17">
    <source>
        <dbReference type="Pfam" id="PF02896"/>
    </source>
</evidence>
<evidence type="ECO:0000256" key="14">
    <source>
        <dbReference type="PIRSR" id="PIRSR000853-3"/>
    </source>
</evidence>
<dbReference type="EC" id="2.7.9.1" evidence="3 11"/>
<dbReference type="InterPro" id="IPR010121">
    <property type="entry name" value="Pyruvate_phosphate_dikinase"/>
</dbReference>
<dbReference type="GO" id="GO:0005524">
    <property type="term" value="F:ATP binding"/>
    <property type="evidence" value="ECO:0007669"/>
    <property type="project" value="UniProtKB-UniRule"/>
</dbReference>
<dbReference type="Gene3D" id="1.10.189.10">
    <property type="entry name" value="Pyruvate Phosphate Dikinase, domain 2"/>
    <property type="match status" value="1"/>
</dbReference>
<dbReference type="InterPro" id="IPR008279">
    <property type="entry name" value="PEP-util_enz_mobile_dom"/>
</dbReference>
<evidence type="ECO:0000256" key="5">
    <source>
        <dbReference type="ARBA" id="ARBA00022679"/>
    </source>
</evidence>
<comment type="cofactor">
    <cofactor evidence="1 11 14">
        <name>Mg(2+)</name>
        <dbReference type="ChEBI" id="CHEBI:18420"/>
    </cofactor>
</comment>
<comment type="similarity">
    <text evidence="2 11">Belongs to the PEP-utilizing enzyme family.</text>
</comment>
<feature type="domain" description="PEP-utilising enzyme C-terminal" evidence="17">
    <location>
        <begin position="517"/>
        <end position="868"/>
    </location>
</feature>
<dbReference type="InterPro" id="IPR015813">
    <property type="entry name" value="Pyrv/PenolPyrv_kinase-like_dom"/>
</dbReference>
<feature type="binding site" evidence="13">
    <location>
        <position position="765"/>
    </location>
    <ligand>
        <name>substrate</name>
    </ligand>
</feature>
<feature type="domain" description="Pyruvate phosphate dikinase AMP/ATP-binding" evidence="16">
    <location>
        <begin position="17"/>
        <end position="300"/>
    </location>
</feature>
<evidence type="ECO:0000256" key="11">
    <source>
        <dbReference type="PIRNR" id="PIRNR000853"/>
    </source>
</evidence>
<evidence type="ECO:0000256" key="12">
    <source>
        <dbReference type="PIRSR" id="PIRSR000853-1"/>
    </source>
</evidence>
<keyword evidence="19" id="KW-1185">Reference proteome</keyword>
<keyword evidence="5 18" id="KW-0808">Transferase</keyword>
<keyword evidence="10 14" id="KW-0460">Magnesium</keyword>
<feature type="binding site" evidence="13">
    <location>
        <position position="560"/>
    </location>
    <ligand>
        <name>substrate</name>
    </ligand>
</feature>
<dbReference type="InterPro" id="IPR018274">
    <property type="entry name" value="PEP_util_AS"/>
</dbReference>
<dbReference type="PANTHER" id="PTHR22931:SF9">
    <property type="entry name" value="PYRUVATE, PHOSPHATE DIKINASE 1, CHLOROPLASTIC"/>
    <property type="match status" value="1"/>
</dbReference>
<evidence type="ECO:0000256" key="7">
    <source>
        <dbReference type="ARBA" id="ARBA00022741"/>
    </source>
</evidence>
<feature type="binding site" evidence="13">
    <location>
        <position position="616"/>
    </location>
    <ligand>
        <name>substrate</name>
    </ligand>
</feature>
<feature type="binding site" evidence="14">
    <location>
        <position position="768"/>
    </location>
    <ligand>
        <name>Mg(2+)</name>
        <dbReference type="ChEBI" id="CHEBI:18420"/>
    </ligand>
</feature>
<dbReference type="AlphaFoldDB" id="A0A9E7IWE4"/>
<feature type="domain" description="Pyruvate phosphate dikinase AMP/ATP-binding" evidence="16">
    <location>
        <begin position="302"/>
        <end position="353"/>
    </location>
</feature>
<keyword evidence="9" id="KW-0067">ATP-binding</keyword>
<dbReference type="Gene3D" id="3.30.470.20">
    <property type="entry name" value="ATP-grasp fold, B domain"/>
    <property type="match status" value="1"/>
</dbReference>
<evidence type="ECO:0000313" key="18">
    <source>
        <dbReference type="EMBL" id="UQK59724.1"/>
    </source>
</evidence>
<evidence type="ECO:0000256" key="9">
    <source>
        <dbReference type="ARBA" id="ARBA00022840"/>
    </source>
</evidence>
<evidence type="ECO:0000256" key="13">
    <source>
        <dbReference type="PIRSR" id="PIRSR000853-2"/>
    </source>
</evidence>
<reference evidence="18" key="1">
    <citation type="submission" date="2022-04" db="EMBL/GenBank/DDBJ databases">
        <title>Complete genome sequences of Ezakiella coagulans and Fenollaria massiliensis.</title>
        <authorList>
            <person name="France M.T."/>
            <person name="Clifford J."/>
            <person name="Narina S."/>
            <person name="Rutt L."/>
            <person name="Ravel J."/>
        </authorList>
    </citation>
    <scope>NUCLEOTIDE SEQUENCE</scope>
    <source>
        <strain evidence="18">C0061C2</strain>
    </source>
</reference>
<dbReference type="InterPro" id="IPR013815">
    <property type="entry name" value="ATP_grasp_subdomain_1"/>
</dbReference>
<feature type="binding site" evidence="13">
    <location>
        <position position="768"/>
    </location>
    <ligand>
        <name>substrate</name>
    </ligand>
</feature>
<dbReference type="GO" id="GO:0046872">
    <property type="term" value="F:metal ion binding"/>
    <property type="evidence" value="ECO:0007669"/>
    <property type="project" value="UniProtKB-UniRule"/>
</dbReference>
<feature type="active site" description="Tele-phosphohistidine intermediate" evidence="12">
    <location>
        <position position="454"/>
    </location>
</feature>
<protein>
    <recommendedName>
        <fullName evidence="4 11">Pyruvate, phosphate dikinase</fullName>
        <ecNumber evidence="3 11">2.7.9.1</ecNumber>
    </recommendedName>
</protein>
<dbReference type="KEGG" id="fms:M1R53_03520"/>
<dbReference type="InterPro" id="IPR040442">
    <property type="entry name" value="Pyrv_kinase-like_dom_sf"/>
</dbReference>
<name>A0A9E7IWE4_9FIRM</name>
<dbReference type="Pfam" id="PF01326">
    <property type="entry name" value="PPDK_N"/>
    <property type="match status" value="2"/>
</dbReference>
<dbReference type="Proteomes" id="UP000831151">
    <property type="component" value="Chromosome"/>
</dbReference>
<accession>A0A9E7IWE4</accession>
<feature type="active site" description="Proton donor" evidence="12">
    <location>
        <position position="830"/>
    </location>
</feature>
<dbReference type="SUPFAM" id="SSF51621">
    <property type="entry name" value="Phosphoenolpyruvate/pyruvate domain"/>
    <property type="match status" value="1"/>
</dbReference>
<evidence type="ECO:0000256" key="3">
    <source>
        <dbReference type="ARBA" id="ARBA00011994"/>
    </source>
</evidence>
<dbReference type="Gene3D" id="3.50.30.10">
    <property type="entry name" value="Phosphohistidine domain"/>
    <property type="match status" value="1"/>
</dbReference>
<keyword evidence="7" id="KW-0547">Nucleotide-binding</keyword>